<dbReference type="Gene3D" id="1.20.1070.10">
    <property type="entry name" value="Rhodopsin 7-helix transmembrane proteins"/>
    <property type="match status" value="1"/>
</dbReference>
<feature type="transmembrane region" description="Helical" evidence="1">
    <location>
        <begin position="21"/>
        <end position="43"/>
    </location>
</feature>
<protein>
    <recommendedName>
        <fullName evidence="4">G-protein coupled receptors family 1 profile domain-containing protein</fullName>
    </recommendedName>
</protein>
<organism evidence="2 3">
    <name type="scientific">Dibothriocephalus latus</name>
    <name type="common">Fish tapeworm</name>
    <name type="synonym">Diphyllobothrium latum</name>
    <dbReference type="NCBI Taxonomy" id="60516"/>
    <lineage>
        <taxon>Eukaryota</taxon>
        <taxon>Metazoa</taxon>
        <taxon>Spiralia</taxon>
        <taxon>Lophotrochozoa</taxon>
        <taxon>Platyhelminthes</taxon>
        <taxon>Cestoda</taxon>
        <taxon>Eucestoda</taxon>
        <taxon>Diphyllobothriidea</taxon>
        <taxon>Diphyllobothriidae</taxon>
        <taxon>Dibothriocephalus</taxon>
    </lineage>
</organism>
<gene>
    <name evidence="2" type="ORF">DILT_LOCUS3731</name>
</gene>
<accession>A0A3P6TK81</accession>
<evidence type="ECO:0000313" key="3">
    <source>
        <dbReference type="Proteomes" id="UP000281553"/>
    </source>
</evidence>
<evidence type="ECO:0008006" key="4">
    <source>
        <dbReference type="Google" id="ProtNLM"/>
    </source>
</evidence>
<keyword evidence="1" id="KW-1133">Transmembrane helix</keyword>
<feature type="transmembrane region" description="Helical" evidence="1">
    <location>
        <begin position="174"/>
        <end position="193"/>
    </location>
</feature>
<keyword evidence="1" id="KW-0472">Membrane</keyword>
<keyword evidence="3" id="KW-1185">Reference proteome</keyword>
<dbReference type="Proteomes" id="UP000281553">
    <property type="component" value="Unassembled WGS sequence"/>
</dbReference>
<keyword evidence="1" id="KW-0812">Transmembrane</keyword>
<sequence>MQKAPYYHFNRFVCIFWTSRFFYWIFLVIASQFLFFFAVYRFLDVTGADDYKMISEEYQILAYSTTITVFSVFITLPQTFSENIVGDECNCFNRKIRMPLLSIVYAQVYIWIAILIVFDGCVLAYVSVRLRRLLKTPAECRREDKLELLHFYNITLSESHASANTIWRGMKTSLCVIPLFVSYLVLLSYDQFYQLASAVDLTTYVIGAPAQRFGELLIVANCVNVPIIIVVYIHPLRMGVKKCWKTLVGKI</sequence>
<feature type="transmembrane region" description="Helical" evidence="1">
    <location>
        <begin position="108"/>
        <end position="128"/>
    </location>
</feature>
<dbReference type="OrthoDB" id="6248400at2759"/>
<proteinExistence type="predicted"/>
<dbReference type="AlphaFoldDB" id="A0A3P6TK81"/>
<evidence type="ECO:0000313" key="2">
    <source>
        <dbReference type="EMBL" id="VDK85577.1"/>
    </source>
</evidence>
<dbReference type="EMBL" id="UYRU01044159">
    <property type="protein sequence ID" value="VDK85577.1"/>
    <property type="molecule type" value="Genomic_DNA"/>
</dbReference>
<feature type="transmembrane region" description="Helical" evidence="1">
    <location>
        <begin position="213"/>
        <end position="233"/>
    </location>
</feature>
<dbReference type="SUPFAM" id="SSF81321">
    <property type="entry name" value="Family A G protein-coupled receptor-like"/>
    <property type="match status" value="1"/>
</dbReference>
<reference evidence="2 3" key="1">
    <citation type="submission" date="2018-11" db="EMBL/GenBank/DDBJ databases">
        <authorList>
            <consortium name="Pathogen Informatics"/>
        </authorList>
    </citation>
    <scope>NUCLEOTIDE SEQUENCE [LARGE SCALE GENOMIC DNA]</scope>
</reference>
<name>A0A3P6TK81_DIBLA</name>
<evidence type="ECO:0000256" key="1">
    <source>
        <dbReference type="SAM" id="Phobius"/>
    </source>
</evidence>